<feature type="non-terminal residue" evidence="1">
    <location>
        <position position="163"/>
    </location>
</feature>
<reference evidence="1" key="1">
    <citation type="submission" date="2020-12" db="EMBL/GenBank/DDBJ databases">
        <title>Leucobacter sp. CAS1, isolated from Chromium sludge.</title>
        <authorList>
            <person name="Xu Z."/>
        </authorList>
    </citation>
    <scope>NUCLEOTIDE SEQUENCE</scope>
    <source>
        <strain evidence="1">CSA1</strain>
    </source>
</reference>
<accession>A0A934UUX2</accession>
<protein>
    <submittedName>
        <fullName evidence="1">Uncharacterized protein</fullName>
    </submittedName>
</protein>
<gene>
    <name evidence="1" type="ORF">JD276_13130</name>
</gene>
<sequence>MTDEKTRSLAMEAREFASSSYVGKPTARELDKAILLIRRLADALEASTEAHERTRSGARTLGEIIKQQCDDIVKITSSQDLIGEDGDGDWESVWARAFEMRAKLDALDEALTVPDGDARERLIEVLRTITPRLHEPLWTNVLGDQADAILAVVPALSRAVAPE</sequence>
<dbReference type="Proteomes" id="UP000608530">
    <property type="component" value="Unassembled WGS sequence"/>
</dbReference>
<proteinExistence type="predicted"/>
<evidence type="ECO:0000313" key="2">
    <source>
        <dbReference type="Proteomes" id="UP000608530"/>
    </source>
</evidence>
<dbReference type="EMBL" id="JAEHOH010000020">
    <property type="protein sequence ID" value="MBK0419974.1"/>
    <property type="molecule type" value="Genomic_DNA"/>
</dbReference>
<keyword evidence="2" id="KW-1185">Reference proteome</keyword>
<dbReference type="RefSeq" id="WP_200116116.1">
    <property type="nucleotide sequence ID" value="NZ_JAEHOH010000020.1"/>
</dbReference>
<dbReference type="AlphaFoldDB" id="A0A934UUX2"/>
<evidence type="ECO:0000313" key="1">
    <source>
        <dbReference type="EMBL" id="MBK0419974.1"/>
    </source>
</evidence>
<organism evidence="1 2">
    <name type="scientific">Leucobacter chromiisoli</name>
    <dbReference type="NCBI Taxonomy" id="2796471"/>
    <lineage>
        <taxon>Bacteria</taxon>
        <taxon>Bacillati</taxon>
        <taxon>Actinomycetota</taxon>
        <taxon>Actinomycetes</taxon>
        <taxon>Micrococcales</taxon>
        <taxon>Microbacteriaceae</taxon>
        <taxon>Leucobacter</taxon>
    </lineage>
</organism>
<name>A0A934UUX2_9MICO</name>
<comment type="caution">
    <text evidence="1">The sequence shown here is derived from an EMBL/GenBank/DDBJ whole genome shotgun (WGS) entry which is preliminary data.</text>
</comment>